<proteinExistence type="predicted"/>
<dbReference type="RefSeq" id="WP_006301863.1">
    <property type="nucleotide sequence ID" value="NZ_CM001022.1"/>
</dbReference>
<organism evidence="2 3">
    <name type="scientific">Aminomonas paucivorans DSM 12260</name>
    <dbReference type="NCBI Taxonomy" id="584708"/>
    <lineage>
        <taxon>Bacteria</taxon>
        <taxon>Thermotogati</taxon>
        <taxon>Synergistota</taxon>
        <taxon>Synergistia</taxon>
        <taxon>Synergistales</taxon>
        <taxon>Synergistaceae</taxon>
        <taxon>Aminomonas</taxon>
    </lineage>
</organism>
<dbReference type="PANTHER" id="PTHR43130:SF3">
    <property type="entry name" value="HTH-TYPE TRANSCRIPTIONAL REGULATOR RV1931C"/>
    <property type="match status" value="1"/>
</dbReference>
<dbReference type="eggNOG" id="COG4977">
    <property type="taxonomic scope" value="Bacteria"/>
</dbReference>
<evidence type="ECO:0000313" key="2">
    <source>
        <dbReference type="EMBL" id="EFQ24619.1"/>
    </source>
</evidence>
<accession>E3CZC2</accession>
<dbReference type="InterPro" id="IPR052158">
    <property type="entry name" value="INH-QAR"/>
</dbReference>
<dbReference type="STRING" id="584708.Apau_2209"/>
<dbReference type="SUPFAM" id="SSF52317">
    <property type="entry name" value="Class I glutamine amidotransferase-like"/>
    <property type="match status" value="1"/>
</dbReference>
<dbReference type="InterPro" id="IPR029062">
    <property type="entry name" value="Class_I_gatase-like"/>
</dbReference>
<dbReference type="PaxDb" id="584708-Apau_2209"/>
<dbReference type="EMBL" id="CM001022">
    <property type="protein sequence ID" value="EFQ24619.1"/>
    <property type="molecule type" value="Genomic_DNA"/>
</dbReference>
<dbReference type="GO" id="GO:0006355">
    <property type="term" value="P:regulation of DNA-templated transcription"/>
    <property type="evidence" value="ECO:0007669"/>
    <property type="project" value="TreeGrafter"/>
</dbReference>
<protein>
    <submittedName>
        <fullName evidence="2">ThiJ/PfpI domain protein</fullName>
    </submittedName>
</protein>
<dbReference type="Proteomes" id="UP000005096">
    <property type="component" value="Chromosome"/>
</dbReference>
<dbReference type="Pfam" id="PF01965">
    <property type="entry name" value="DJ-1_PfpI"/>
    <property type="match status" value="1"/>
</dbReference>
<keyword evidence="3" id="KW-1185">Reference proteome</keyword>
<gene>
    <name evidence="2" type="ORF">Apau_2209</name>
</gene>
<evidence type="ECO:0000259" key="1">
    <source>
        <dbReference type="Pfam" id="PF01965"/>
    </source>
</evidence>
<evidence type="ECO:0000313" key="3">
    <source>
        <dbReference type="Proteomes" id="UP000005096"/>
    </source>
</evidence>
<name>E3CZC2_9BACT</name>
<dbReference type="Gene3D" id="3.40.50.880">
    <property type="match status" value="1"/>
</dbReference>
<dbReference type="HOGENOM" id="CLU_000445_44_1_0"/>
<dbReference type="InterPro" id="IPR002818">
    <property type="entry name" value="DJ-1/PfpI"/>
</dbReference>
<dbReference type="CDD" id="cd03139">
    <property type="entry name" value="GATase1_PfpI_2"/>
    <property type="match status" value="1"/>
</dbReference>
<feature type="domain" description="DJ-1/PfpI" evidence="1">
    <location>
        <begin position="4"/>
        <end position="170"/>
    </location>
</feature>
<reference evidence="2 3" key="1">
    <citation type="journal article" date="2010" name="Stand. Genomic Sci.">
        <title>Non-contiguous finished genome sequence of Aminomonas paucivorans type strain (GLU-3).</title>
        <authorList>
            <person name="Pitluck S."/>
            <person name="Yasawong M."/>
            <person name="Held B."/>
            <person name="Lapidus A."/>
            <person name="Nolan M."/>
            <person name="Copeland A."/>
            <person name="Lucas S."/>
            <person name="Del Rio T.G."/>
            <person name="Tice H."/>
            <person name="Cheng J.F."/>
            <person name="Chertkov O."/>
            <person name="Goodwin L."/>
            <person name="Tapia R."/>
            <person name="Han C."/>
            <person name="Liolios K."/>
            <person name="Ivanova N."/>
            <person name="Mavromatis K."/>
            <person name="Ovchinnikova G."/>
            <person name="Pati A."/>
            <person name="Chen A."/>
            <person name="Palaniappan K."/>
            <person name="Land M."/>
            <person name="Hauser L."/>
            <person name="Chang Y.J."/>
            <person name="Jeffries C.D."/>
            <person name="Pukall R."/>
            <person name="Spring S."/>
            <person name="Rohde M."/>
            <person name="Sikorski J."/>
            <person name="Goker M."/>
            <person name="Woyke T."/>
            <person name="Bristow J."/>
            <person name="Eisen J.A."/>
            <person name="Markowitz V."/>
            <person name="Hugenholtz P."/>
            <person name="Kyrpides N.C."/>
            <person name="Klenk H.P."/>
        </authorList>
    </citation>
    <scope>NUCLEOTIDE SEQUENCE [LARGE SCALE GENOMIC DNA]</scope>
    <source>
        <strain evidence="2 3">DSM 12260</strain>
    </source>
</reference>
<dbReference type="PANTHER" id="PTHR43130">
    <property type="entry name" value="ARAC-FAMILY TRANSCRIPTIONAL REGULATOR"/>
    <property type="match status" value="1"/>
</dbReference>
<dbReference type="OrthoDB" id="6382410at2"/>
<sequence length="191" mass="20597">MTTVGFLAFPRMEELDFVGPYEVFGMAEEVCPGSFRPRVLGADLSPLRAYHGLRILPETSLEEAPKLDLLLVPGGDGRKEASRDPVVLDFLRRTARSGALVASVCTGAFVLAAAGLLEGKEATTHHHFYDELLGTFPGIRLVKRRWVRDGNVATAGGVTCGVDLSLALVAELAGRETALRCAEALQYPWEG</sequence>
<dbReference type="AlphaFoldDB" id="E3CZC2"/>